<accession>A0ABY3U5L5</accession>
<dbReference type="PANTHER" id="PTHR11941">
    <property type="entry name" value="ENOYL-COA HYDRATASE-RELATED"/>
    <property type="match status" value="1"/>
</dbReference>
<dbReference type="InterPro" id="IPR001753">
    <property type="entry name" value="Enoyl-CoA_hydra/iso"/>
</dbReference>
<organism evidence="2 3">
    <name type="scientific">Mycolicibacillus parakoreensis</name>
    <dbReference type="NCBI Taxonomy" id="1069221"/>
    <lineage>
        <taxon>Bacteria</taxon>
        <taxon>Bacillati</taxon>
        <taxon>Actinomycetota</taxon>
        <taxon>Actinomycetes</taxon>
        <taxon>Mycobacteriales</taxon>
        <taxon>Mycobacteriaceae</taxon>
        <taxon>Mycolicibacillus</taxon>
    </lineage>
</organism>
<dbReference type="EMBL" id="CP092365">
    <property type="protein sequence ID" value="ULN53260.1"/>
    <property type="molecule type" value="Genomic_DNA"/>
</dbReference>
<dbReference type="SUPFAM" id="SSF52096">
    <property type="entry name" value="ClpP/crotonase"/>
    <property type="match status" value="1"/>
</dbReference>
<proteinExistence type="predicted"/>
<evidence type="ECO:0000256" key="1">
    <source>
        <dbReference type="ARBA" id="ARBA00023098"/>
    </source>
</evidence>
<evidence type="ECO:0000313" key="2">
    <source>
        <dbReference type="EMBL" id="ULN53260.1"/>
    </source>
</evidence>
<dbReference type="PANTHER" id="PTHR11941:SF54">
    <property type="entry name" value="ENOYL-COA HYDRATASE, MITOCHONDRIAL"/>
    <property type="match status" value="1"/>
</dbReference>
<name>A0ABY3U5L5_9MYCO</name>
<dbReference type="RefSeq" id="WP_240171512.1">
    <property type="nucleotide sequence ID" value="NZ_CP092365.1"/>
</dbReference>
<dbReference type="Gene3D" id="3.90.226.10">
    <property type="entry name" value="2-enoyl-CoA Hydratase, Chain A, domain 1"/>
    <property type="match status" value="1"/>
</dbReference>
<sequence>MALRIVDVAEAPGPDLDAAADDGPLIAVGALSDADESTLRDATFTLTEEPTEDRRAVTVTSIDAAVAEVRTRVDRWPQAAAVCDDVLRSVDVAGTVAAGLVTESLGYSTLQSGPEFARWLAERGARGFDEVPDPVLVERDGSRLSITFNRPGRHNAFSNATRQALVEALLIAQADPTVEAVVLSGTGPSFCSGGDLAEFGTFTDPVAAHLARTRQSPARRLAAITARLGASCRAQVHGQVLGSGLEMAAFCGHVTCRHDAVLGLPELRLGLIPGAGGTVSVTRRIGRWRTAYLVLSGKTIDPGTALSWGLVDAVG</sequence>
<dbReference type="CDD" id="cd06558">
    <property type="entry name" value="crotonase-like"/>
    <property type="match status" value="1"/>
</dbReference>
<dbReference type="Proteomes" id="UP001055200">
    <property type="component" value="Chromosome"/>
</dbReference>
<dbReference type="InterPro" id="IPR029045">
    <property type="entry name" value="ClpP/crotonase-like_dom_sf"/>
</dbReference>
<protein>
    <submittedName>
        <fullName evidence="2">Enoyl-CoA hydratase/isomerase family protein</fullName>
    </submittedName>
</protein>
<keyword evidence="3" id="KW-1185">Reference proteome</keyword>
<gene>
    <name evidence="2" type="ORF">MIU77_02555</name>
</gene>
<reference evidence="2" key="1">
    <citation type="submission" date="2022-08" db="EMBL/GenBank/DDBJ databases">
        <title>Complete genome sequence of 14 non-tuberculosis mycobacteria type-strains.</title>
        <authorList>
            <person name="Igarashi Y."/>
            <person name="Osugi A."/>
            <person name="Mitarai S."/>
        </authorList>
    </citation>
    <scope>NUCLEOTIDE SEQUENCE</scope>
    <source>
        <strain evidence="2">DSM 45575</strain>
    </source>
</reference>
<dbReference type="Pfam" id="PF00378">
    <property type="entry name" value="ECH_1"/>
    <property type="match status" value="1"/>
</dbReference>
<keyword evidence="1" id="KW-0443">Lipid metabolism</keyword>
<evidence type="ECO:0000313" key="3">
    <source>
        <dbReference type="Proteomes" id="UP001055200"/>
    </source>
</evidence>